<organism evidence="2 3">
    <name type="scientific">Marinibacterium profundimaris</name>
    <dbReference type="NCBI Taxonomy" id="1679460"/>
    <lineage>
        <taxon>Bacteria</taxon>
        <taxon>Pseudomonadati</taxon>
        <taxon>Pseudomonadota</taxon>
        <taxon>Alphaproteobacteria</taxon>
        <taxon>Rhodobacterales</taxon>
        <taxon>Paracoccaceae</taxon>
        <taxon>Marinibacterium</taxon>
    </lineage>
</organism>
<evidence type="ECO:0000313" key="3">
    <source>
        <dbReference type="Proteomes" id="UP000215377"/>
    </source>
</evidence>
<gene>
    <name evidence="2" type="ORF">ATO3_06990</name>
</gene>
<protein>
    <recommendedName>
        <fullName evidence="4">Sulfotransferase domain-containing protein</fullName>
    </recommendedName>
</protein>
<comment type="caution">
    <text evidence="2">The sequence shown here is derived from an EMBL/GenBank/DDBJ whole genome shotgun (WGS) entry which is preliminary data.</text>
</comment>
<dbReference type="AlphaFoldDB" id="A0A225NSX0"/>
<dbReference type="OrthoDB" id="7540582at2"/>
<feature type="compositionally biased region" description="Basic and acidic residues" evidence="1">
    <location>
        <begin position="397"/>
        <end position="408"/>
    </location>
</feature>
<reference evidence="2 3" key="1">
    <citation type="submission" date="2013-04" db="EMBL/GenBank/DDBJ databases">
        <title>Oceanicola sp. 22II1-22F33 Genome Sequencing.</title>
        <authorList>
            <person name="Lai Q."/>
            <person name="Li G."/>
            <person name="Shao Z."/>
        </authorList>
    </citation>
    <scope>NUCLEOTIDE SEQUENCE [LARGE SCALE GENOMIC DNA]</scope>
    <source>
        <strain evidence="2 3">22II1-22F33</strain>
    </source>
</reference>
<dbReference type="RefSeq" id="WP_088649107.1">
    <property type="nucleotide sequence ID" value="NZ_AQQR01000002.1"/>
</dbReference>
<dbReference type="InterPro" id="IPR027417">
    <property type="entry name" value="P-loop_NTPase"/>
</dbReference>
<dbReference type="SUPFAM" id="SSF52540">
    <property type="entry name" value="P-loop containing nucleoside triphosphate hydrolases"/>
    <property type="match status" value="1"/>
</dbReference>
<keyword evidence="3" id="KW-1185">Reference proteome</keyword>
<evidence type="ECO:0000313" key="2">
    <source>
        <dbReference type="EMBL" id="OWU75918.1"/>
    </source>
</evidence>
<evidence type="ECO:0000256" key="1">
    <source>
        <dbReference type="SAM" id="MobiDB-lite"/>
    </source>
</evidence>
<accession>A0A225NSX0</accession>
<name>A0A225NSX0_9RHOB</name>
<dbReference type="EMBL" id="AQQR01000002">
    <property type="protein sequence ID" value="OWU75918.1"/>
    <property type="molecule type" value="Genomic_DNA"/>
</dbReference>
<evidence type="ECO:0008006" key="4">
    <source>
        <dbReference type="Google" id="ProtNLM"/>
    </source>
</evidence>
<proteinExistence type="predicted"/>
<feature type="region of interest" description="Disordered" evidence="1">
    <location>
        <begin position="377"/>
        <end position="408"/>
    </location>
</feature>
<dbReference type="Proteomes" id="UP000215377">
    <property type="component" value="Unassembled WGS sequence"/>
</dbReference>
<sequence length="408" mass="45527">MKCILHIGTAKTGTTLIQQWLYSNREALSARGVYLSDMLEKPNNRLLPAFFMARLESWAKARRITTPEQKAAHFKGFPDRFRAEIAEASRTHSHFVITSEYMHARMDDPDEIRALRAFLVEVFDNVTVVCYFRNQFDLIVSRYSTALKKNARSDLQSFLNAASPEDGFYNYLAVADLWAAAFGRENCDFRIYDRAEFPGGDIRLDFLNRIDPALDAGALDFSVESANESLYALQVSAFRALNARIPYWKGESGGQNLLNRRIKAALSKVETLKVGRVQSDARAEIEQRFDASNRAFFQKYFGCGNRFHAGGPQADPGPDLSMGQVQQIVGDVVSALLPFAEQGLEAEDARALTGMADKIESGGTLSTQEAQILRALARKAKPGGPAADRKRPKAPRTRREARQGKVES</sequence>
<dbReference type="Gene3D" id="3.40.50.300">
    <property type="entry name" value="P-loop containing nucleotide triphosphate hydrolases"/>
    <property type="match status" value="1"/>
</dbReference>